<organism evidence="3 4">
    <name type="scientific">Kordia algicida OT-1</name>
    <dbReference type="NCBI Taxonomy" id="391587"/>
    <lineage>
        <taxon>Bacteria</taxon>
        <taxon>Pseudomonadati</taxon>
        <taxon>Bacteroidota</taxon>
        <taxon>Flavobacteriia</taxon>
        <taxon>Flavobacteriales</taxon>
        <taxon>Flavobacteriaceae</taxon>
        <taxon>Kordia</taxon>
    </lineage>
</organism>
<evidence type="ECO:0000313" key="3">
    <source>
        <dbReference type="EMBL" id="EDP97922.1"/>
    </source>
</evidence>
<reference evidence="3 4" key="1">
    <citation type="journal article" date="2011" name="J. Bacteriol.">
        <title>Genome sequence of the algicidal bacterium Kordia algicida OT-1.</title>
        <authorList>
            <person name="Lee H.S."/>
            <person name="Kang S.G."/>
            <person name="Kwon K.K."/>
            <person name="Lee J.H."/>
            <person name="Kim S.J."/>
        </authorList>
    </citation>
    <scope>NUCLEOTIDE SEQUENCE [LARGE SCALE GENOMIC DNA]</scope>
    <source>
        <strain evidence="3 4">OT-1</strain>
    </source>
</reference>
<proteinExistence type="predicted"/>
<dbReference type="Pfam" id="PF08239">
    <property type="entry name" value="SH3_3"/>
    <property type="match status" value="1"/>
</dbReference>
<feature type="signal peptide" evidence="1">
    <location>
        <begin position="1"/>
        <end position="22"/>
    </location>
</feature>
<dbReference type="AlphaFoldDB" id="A9DIK5"/>
<dbReference type="STRING" id="391587.KAOT1_11932"/>
<evidence type="ECO:0000313" key="4">
    <source>
        <dbReference type="Proteomes" id="UP000002945"/>
    </source>
</evidence>
<sequence>MKTSYVKTLFFLFIFCATVLHAQSIEYLALDQEFKIGNTYPLFGDNVNLRAAPNTSSKEMTRLRIGFNVTILAKTDIIFENGNHKMPWYKVQYNNLKGYIPGQFIASKSIKKEAQSFYFRKHTSKKNREELLIRMVTGTSYHAYSESSMQLYGASVAAFIEDNHQLYNVQHILRIQHYGDSCGAENGNTYFFINDVNELVFVAHLSVSGDALYSESETFTFTTNPANEQPSILFTKEVSDTVDEVTGWTESKSMSRYYEWNGTKLVPEFSKEFYKRKTAN</sequence>
<dbReference type="Proteomes" id="UP000002945">
    <property type="component" value="Unassembled WGS sequence"/>
</dbReference>
<feature type="chain" id="PRO_5002736553" description="SH3b domain-containing protein" evidence="1">
    <location>
        <begin position="23"/>
        <end position="280"/>
    </location>
</feature>
<protein>
    <recommendedName>
        <fullName evidence="2">SH3b domain-containing protein</fullName>
    </recommendedName>
</protein>
<comment type="caution">
    <text evidence="3">The sequence shown here is derived from an EMBL/GenBank/DDBJ whole genome shotgun (WGS) entry which is preliminary data.</text>
</comment>
<dbReference type="InterPro" id="IPR003646">
    <property type="entry name" value="SH3-like_bac-type"/>
</dbReference>
<evidence type="ECO:0000259" key="2">
    <source>
        <dbReference type="PROSITE" id="PS51781"/>
    </source>
</evidence>
<keyword evidence="1" id="KW-0732">Signal</keyword>
<dbReference type="Gene3D" id="2.30.30.40">
    <property type="entry name" value="SH3 Domains"/>
    <property type="match status" value="1"/>
</dbReference>
<keyword evidence="4" id="KW-1185">Reference proteome</keyword>
<gene>
    <name evidence="3" type="ORF">KAOT1_11932</name>
</gene>
<dbReference type="eggNOG" id="COG3103">
    <property type="taxonomic scope" value="Bacteria"/>
</dbReference>
<dbReference type="EMBL" id="ABIB01000001">
    <property type="protein sequence ID" value="EDP97922.1"/>
    <property type="molecule type" value="Genomic_DNA"/>
</dbReference>
<dbReference type="RefSeq" id="WP_007094936.1">
    <property type="nucleotide sequence ID" value="NZ_CP142125.1"/>
</dbReference>
<dbReference type="HOGENOM" id="CLU_1014955_0_0_10"/>
<evidence type="ECO:0000256" key="1">
    <source>
        <dbReference type="SAM" id="SignalP"/>
    </source>
</evidence>
<feature type="domain" description="SH3b" evidence="2">
    <location>
        <begin position="37"/>
        <end position="109"/>
    </location>
</feature>
<dbReference type="PROSITE" id="PS51781">
    <property type="entry name" value="SH3B"/>
    <property type="match status" value="1"/>
</dbReference>
<dbReference type="OrthoDB" id="1410098at2"/>
<accession>A9DIK5</accession>
<name>A9DIK5_9FLAO</name>